<feature type="transmembrane region" description="Helical" evidence="2">
    <location>
        <begin position="414"/>
        <end position="433"/>
    </location>
</feature>
<reference evidence="3 4" key="1">
    <citation type="submission" date="2019-06" db="EMBL/GenBank/DDBJ databases">
        <title>Flavobacterium sp. MaA-Y11 from geoumgang.</title>
        <authorList>
            <person name="Jeong S."/>
        </authorList>
    </citation>
    <scope>NUCLEOTIDE SEQUENCE [LARGE SCALE GENOMIC DNA]</scope>
    <source>
        <strain evidence="3 4">MaA-Y11</strain>
    </source>
</reference>
<keyword evidence="4" id="KW-1185">Reference proteome</keyword>
<keyword evidence="2" id="KW-0812">Transmembrane</keyword>
<gene>
    <name evidence="3" type="ORF">FJA49_13920</name>
</gene>
<proteinExistence type="predicted"/>
<sequence>MKKTVFLFLGVLLLLSCSKKKLDYSEKGTDSIPIYLVLANEDSLPYLKRQEYNKKAFDVFIRQENDSMNRINLFKIANRYYNMGNMEEYKKTTDIILKKAIDYNDTISMTKAYSYLGDYYTNSLRRDSAFLYYTKAEKNYQKKNDKINLGGVYINIATAQAYENDFFGSELSAIKALDILKDTKEKHKIYEAYNLLGIISNELKNYEKALEYHTKALSLTDNNDVNRFYEKESSLNNIGNVYQSNAKYGLAIKNYKEALQNKSLIIGRPNLYALLLDNLAYSKLKIRDNSKLPDLFYESLKISESLKLKNDIVYIKIHLSEFYWAKKDTLTAQKFGNEALLFSRNIKNYSALLSSLKQLAVVDPLKAAMYKQEYIKLNDSLRLEEKKIREKFARIRYEADEITLEKDKAIFQKWTVFWIAVSVLLCGLVVYVFRLRKFRQRAFFLLISRQKADEEINRLMLEHHRKFEQGREKEKKRIARELQDEVVDKLFNIRTSLLVLENKTDSETIRHCISQMAEIQDVEREIRDIAHGLGRNDKSLQRGYPELLKYEIVGFANKIPLKINMEIDKAVNWDTLDSRKKLGLYQILQECLRALGKQETDVTVRFYKDNSLLVMEVNDIGFDARSLEKEQDFKGIELGAKRMGADLRISNILDGKTSIKMTMLIKTDQNF</sequence>
<dbReference type="InterPro" id="IPR011990">
    <property type="entry name" value="TPR-like_helical_dom_sf"/>
</dbReference>
<feature type="repeat" description="TPR" evidence="1">
    <location>
        <begin position="190"/>
        <end position="223"/>
    </location>
</feature>
<dbReference type="PROSITE" id="PS50005">
    <property type="entry name" value="TPR"/>
    <property type="match status" value="1"/>
</dbReference>
<dbReference type="SUPFAM" id="SSF48452">
    <property type="entry name" value="TPR-like"/>
    <property type="match status" value="2"/>
</dbReference>
<evidence type="ECO:0000256" key="1">
    <source>
        <dbReference type="PROSITE-ProRule" id="PRU00339"/>
    </source>
</evidence>
<protein>
    <submittedName>
        <fullName evidence="3">Tetratricopeptide repeat protein</fullName>
    </submittedName>
</protein>
<dbReference type="AlphaFoldDB" id="A0A501PZX0"/>
<dbReference type="PANTHER" id="PTHR10098">
    <property type="entry name" value="RAPSYN-RELATED"/>
    <property type="match status" value="1"/>
</dbReference>
<evidence type="ECO:0000313" key="4">
    <source>
        <dbReference type="Proteomes" id="UP000319175"/>
    </source>
</evidence>
<accession>A0A501PZX0</accession>
<dbReference type="PROSITE" id="PS51257">
    <property type="entry name" value="PROKAR_LIPOPROTEIN"/>
    <property type="match status" value="1"/>
</dbReference>
<organism evidence="3 4">
    <name type="scientific">Flavobacterium microcysteis</name>
    <dbReference type="NCBI Taxonomy" id="2596891"/>
    <lineage>
        <taxon>Bacteria</taxon>
        <taxon>Pseudomonadati</taxon>
        <taxon>Bacteroidota</taxon>
        <taxon>Flavobacteriia</taxon>
        <taxon>Flavobacteriales</taxon>
        <taxon>Flavobacteriaceae</taxon>
        <taxon>Flavobacterium</taxon>
    </lineage>
</organism>
<dbReference type="EMBL" id="VFJE01000056">
    <property type="protein sequence ID" value="TPD65296.1"/>
    <property type="molecule type" value="Genomic_DNA"/>
</dbReference>
<dbReference type="Proteomes" id="UP000319175">
    <property type="component" value="Unassembled WGS sequence"/>
</dbReference>
<evidence type="ECO:0000256" key="2">
    <source>
        <dbReference type="SAM" id="Phobius"/>
    </source>
</evidence>
<evidence type="ECO:0000313" key="3">
    <source>
        <dbReference type="EMBL" id="TPD65296.1"/>
    </source>
</evidence>
<keyword evidence="2" id="KW-1133">Transmembrane helix</keyword>
<dbReference type="OrthoDB" id="977000at2"/>
<dbReference type="Gene3D" id="1.25.40.10">
    <property type="entry name" value="Tetratricopeptide repeat domain"/>
    <property type="match status" value="2"/>
</dbReference>
<dbReference type="RefSeq" id="WP_140001540.1">
    <property type="nucleotide sequence ID" value="NZ_VFJE01000056.1"/>
</dbReference>
<comment type="caution">
    <text evidence="3">The sequence shown here is derived from an EMBL/GenBank/DDBJ whole genome shotgun (WGS) entry which is preliminary data.</text>
</comment>
<dbReference type="Pfam" id="PF13424">
    <property type="entry name" value="TPR_12"/>
    <property type="match status" value="1"/>
</dbReference>
<name>A0A501PZX0_9FLAO</name>
<dbReference type="InterPro" id="IPR019734">
    <property type="entry name" value="TPR_rpt"/>
</dbReference>
<keyword evidence="1" id="KW-0802">TPR repeat</keyword>
<dbReference type="SMART" id="SM00028">
    <property type="entry name" value="TPR"/>
    <property type="match status" value="3"/>
</dbReference>
<keyword evidence="2" id="KW-0472">Membrane</keyword>